<dbReference type="EMBL" id="CABFNS010000758">
    <property type="protein sequence ID" value="VUC26852.1"/>
    <property type="molecule type" value="Genomic_DNA"/>
</dbReference>
<proteinExistence type="predicted"/>
<evidence type="ECO:0000313" key="3">
    <source>
        <dbReference type="Proteomes" id="UP000766486"/>
    </source>
</evidence>
<feature type="transmembrane region" description="Helical" evidence="1">
    <location>
        <begin position="20"/>
        <end position="46"/>
    </location>
</feature>
<dbReference type="PANTHER" id="PTHR35394:SF5">
    <property type="entry name" value="DUF3176 DOMAIN-CONTAINING PROTEIN"/>
    <property type="match status" value="1"/>
</dbReference>
<protein>
    <submittedName>
        <fullName evidence="2">Uncharacterized protein</fullName>
    </submittedName>
</protein>
<gene>
    <name evidence="2" type="ORF">CLO192961_LOCUS197979</name>
</gene>
<evidence type="ECO:0000313" key="2">
    <source>
        <dbReference type="EMBL" id="VUC26852.1"/>
    </source>
</evidence>
<name>A0ABY6U9T4_BIOOC</name>
<dbReference type="InterPro" id="IPR021514">
    <property type="entry name" value="DUF3176"/>
</dbReference>
<keyword evidence="3" id="KW-1185">Reference proteome</keyword>
<keyword evidence="1" id="KW-0812">Transmembrane</keyword>
<reference evidence="2 3" key="1">
    <citation type="submission" date="2019-06" db="EMBL/GenBank/DDBJ databases">
        <authorList>
            <person name="Broberg M."/>
        </authorList>
    </citation>
    <scope>NUCLEOTIDE SEQUENCE [LARGE SCALE GENOMIC DNA]</scope>
</reference>
<feature type="transmembrane region" description="Helical" evidence="1">
    <location>
        <begin position="296"/>
        <end position="318"/>
    </location>
</feature>
<organism evidence="2 3">
    <name type="scientific">Bionectria ochroleuca</name>
    <name type="common">Gliocladium roseum</name>
    <dbReference type="NCBI Taxonomy" id="29856"/>
    <lineage>
        <taxon>Eukaryota</taxon>
        <taxon>Fungi</taxon>
        <taxon>Dikarya</taxon>
        <taxon>Ascomycota</taxon>
        <taxon>Pezizomycotina</taxon>
        <taxon>Sordariomycetes</taxon>
        <taxon>Hypocreomycetidae</taxon>
        <taxon>Hypocreales</taxon>
        <taxon>Bionectriaceae</taxon>
        <taxon>Clonostachys</taxon>
    </lineage>
</organism>
<keyword evidence="1" id="KW-0472">Membrane</keyword>
<dbReference type="PANTHER" id="PTHR35394">
    <property type="entry name" value="DUF3176 DOMAIN-CONTAINING PROTEIN"/>
    <property type="match status" value="1"/>
</dbReference>
<evidence type="ECO:0000256" key="1">
    <source>
        <dbReference type="SAM" id="Phobius"/>
    </source>
</evidence>
<accession>A0ABY6U9T4</accession>
<keyword evidence="1" id="KW-1133">Transmembrane helix</keyword>
<dbReference type="Pfam" id="PF11374">
    <property type="entry name" value="DUF3176"/>
    <property type="match status" value="1"/>
</dbReference>
<sequence>MFTACKGYENKALSSGPVPISLNACIAILTALYSASMMHGVSAFIGQSKWLHFKKKQQKLKDFEAFDVASRGPLGSFLLICKIPRSLSTLGAGITICTLVLGALTQQLVKVDQRLVRKPDADVTFGHTHSYDRGSVNELANSDVVISKFAVYRSTSDTHFDPFNINVTDCSLSMAVYDYTNAKSNGSSFNFEESREVDLGRDSPWNYRSVGNNVLTGSFFVNESQANNIPALDISWVDLKGLQNFLESRTIVTEWVDGNWKNNSLGLSAALTGTADLPKLFKAMATKNEAFYSIRWAWIIGPCVLEGLALLFAGLSIYGNSRRTNNVPLWKSSALAVLSCHKETKDRLIRSSKKHMEEIENEAEEIELKLE</sequence>
<comment type="caution">
    <text evidence="2">The sequence shown here is derived from an EMBL/GenBank/DDBJ whole genome shotgun (WGS) entry which is preliminary data.</text>
</comment>
<dbReference type="Proteomes" id="UP000766486">
    <property type="component" value="Unassembled WGS sequence"/>
</dbReference>